<dbReference type="EMBL" id="MU551644">
    <property type="protein sequence ID" value="KAI5620694.1"/>
    <property type="molecule type" value="Genomic_DNA"/>
</dbReference>
<dbReference type="AlphaFoldDB" id="A0AAD5ARY8"/>
<protein>
    <submittedName>
        <fullName evidence="1">Uncharacterized protein</fullName>
    </submittedName>
</protein>
<keyword evidence="2" id="KW-1185">Reference proteome</keyword>
<evidence type="ECO:0000313" key="2">
    <source>
        <dbReference type="Proteomes" id="UP001205998"/>
    </source>
</evidence>
<dbReference type="Proteomes" id="UP001205998">
    <property type="component" value="Unassembled WGS sequence"/>
</dbReference>
<gene>
    <name evidence="1" type="ORF">C0J50_19748</name>
</gene>
<reference evidence="1" key="1">
    <citation type="submission" date="2018-07" db="EMBL/GenBank/DDBJ databases">
        <title>Comparative genomics of catfishes provides insights into carnivory and benthic adaptation.</title>
        <authorList>
            <person name="Zhang Y."/>
            <person name="Wang D."/>
            <person name="Peng Z."/>
            <person name="Zheng S."/>
            <person name="Shao F."/>
            <person name="Tao W."/>
        </authorList>
    </citation>
    <scope>NUCLEOTIDE SEQUENCE</scope>
    <source>
        <strain evidence="1">Chongqing</strain>
    </source>
</reference>
<name>A0AAD5ARY8_SILAS</name>
<evidence type="ECO:0000313" key="1">
    <source>
        <dbReference type="EMBL" id="KAI5620694.1"/>
    </source>
</evidence>
<feature type="non-terminal residue" evidence="1">
    <location>
        <position position="84"/>
    </location>
</feature>
<accession>A0AAD5ARY8</accession>
<organism evidence="1 2">
    <name type="scientific">Silurus asotus</name>
    <name type="common">Amur catfish</name>
    <name type="synonym">Parasilurus asotus</name>
    <dbReference type="NCBI Taxonomy" id="30991"/>
    <lineage>
        <taxon>Eukaryota</taxon>
        <taxon>Metazoa</taxon>
        <taxon>Chordata</taxon>
        <taxon>Craniata</taxon>
        <taxon>Vertebrata</taxon>
        <taxon>Euteleostomi</taxon>
        <taxon>Actinopterygii</taxon>
        <taxon>Neopterygii</taxon>
        <taxon>Teleostei</taxon>
        <taxon>Ostariophysi</taxon>
        <taxon>Siluriformes</taxon>
        <taxon>Siluridae</taxon>
        <taxon>Silurus</taxon>
    </lineage>
</organism>
<sequence length="84" mass="9647">MKHRRLLRTAMQAWRLKISVSARLCDCAVFMKMQPSMTALMMSPAMFCRIRTVMAIGHCSVIMRLPKPIVTCTSMENRKAEVKD</sequence>
<comment type="caution">
    <text evidence="1">The sequence shown here is derived from an EMBL/GenBank/DDBJ whole genome shotgun (WGS) entry which is preliminary data.</text>
</comment>
<proteinExistence type="predicted"/>